<comment type="caution">
    <text evidence="1">The sequence shown here is derived from an EMBL/GenBank/DDBJ whole genome shotgun (WGS) entry which is preliminary data.</text>
</comment>
<dbReference type="EMBL" id="SMMG02000009">
    <property type="protein sequence ID" value="KAA3461638.1"/>
    <property type="molecule type" value="Genomic_DNA"/>
</dbReference>
<gene>
    <name evidence="1" type="ORF">EPI10_028193</name>
</gene>
<sequence length="93" mass="10765">MKTFYIGLNAHTRMIVDTLENGAFLSKSYNEVYEIIKRISSNNYQWPTNRVASGRRVVGVHEVDAIIVYGFNGQQFNQFENISFEYCGDGHFF</sequence>
<evidence type="ECO:0000313" key="2">
    <source>
        <dbReference type="Proteomes" id="UP000325315"/>
    </source>
</evidence>
<protein>
    <submittedName>
        <fullName evidence="1">Uncharacterized protein</fullName>
    </submittedName>
</protein>
<dbReference type="AlphaFoldDB" id="A0A5B6UWK9"/>
<dbReference type="OrthoDB" id="1002461at2759"/>
<keyword evidence="2" id="KW-1185">Reference proteome</keyword>
<evidence type="ECO:0000313" key="1">
    <source>
        <dbReference type="EMBL" id="KAA3461638.1"/>
    </source>
</evidence>
<dbReference type="Proteomes" id="UP000325315">
    <property type="component" value="Unassembled WGS sequence"/>
</dbReference>
<reference evidence="2" key="1">
    <citation type="journal article" date="2019" name="Plant Biotechnol. J.">
        <title>Genome sequencing of the Australian wild diploid species Gossypium australe highlights disease resistance and delayed gland morphogenesis.</title>
        <authorList>
            <person name="Cai Y."/>
            <person name="Cai X."/>
            <person name="Wang Q."/>
            <person name="Wang P."/>
            <person name="Zhang Y."/>
            <person name="Cai C."/>
            <person name="Xu Y."/>
            <person name="Wang K."/>
            <person name="Zhou Z."/>
            <person name="Wang C."/>
            <person name="Geng S."/>
            <person name="Li B."/>
            <person name="Dong Q."/>
            <person name="Hou Y."/>
            <person name="Wang H."/>
            <person name="Ai P."/>
            <person name="Liu Z."/>
            <person name="Yi F."/>
            <person name="Sun M."/>
            <person name="An G."/>
            <person name="Cheng J."/>
            <person name="Zhang Y."/>
            <person name="Shi Q."/>
            <person name="Xie Y."/>
            <person name="Shi X."/>
            <person name="Chang Y."/>
            <person name="Huang F."/>
            <person name="Chen Y."/>
            <person name="Hong S."/>
            <person name="Mi L."/>
            <person name="Sun Q."/>
            <person name="Zhang L."/>
            <person name="Zhou B."/>
            <person name="Peng R."/>
            <person name="Zhang X."/>
            <person name="Liu F."/>
        </authorList>
    </citation>
    <scope>NUCLEOTIDE SEQUENCE [LARGE SCALE GENOMIC DNA]</scope>
    <source>
        <strain evidence="2">cv. PA1801</strain>
    </source>
</reference>
<organism evidence="1 2">
    <name type="scientific">Gossypium australe</name>
    <dbReference type="NCBI Taxonomy" id="47621"/>
    <lineage>
        <taxon>Eukaryota</taxon>
        <taxon>Viridiplantae</taxon>
        <taxon>Streptophyta</taxon>
        <taxon>Embryophyta</taxon>
        <taxon>Tracheophyta</taxon>
        <taxon>Spermatophyta</taxon>
        <taxon>Magnoliopsida</taxon>
        <taxon>eudicotyledons</taxon>
        <taxon>Gunneridae</taxon>
        <taxon>Pentapetalae</taxon>
        <taxon>rosids</taxon>
        <taxon>malvids</taxon>
        <taxon>Malvales</taxon>
        <taxon>Malvaceae</taxon>
        <taxon>Malvoideae</taxon>
        <taxon>Gossypium</taxon>
    </lineage>
</organism>
<accession>A0A5B6UWK9</accession>
<name>A0A5B6UWK9_9ROSI</name>
<proteinExistence type="predicted"/>